<proteinExistence type="predicted"/>
<evidence type="ECO:0000259" key="6">
    <source>
        <dbReference type="PROSITE" id="PS50048"/>
    </source>
</evidence>
<dbReference type="CDD" id="cd00067">
    <property type="entry name" value="GAL4"/>
    <property type="match status" value="1"/>
</dbReference>
<evidence type="ECO:0000256" key="2">
    <source>
        <dbReference type="ARBA" id="ARBA00023015"/>
    </source>
</evidence>
<dbReference type="PANTHER" id="PTHR37534:SF17">
    <property type="entry name" value="ZN(2)-C6 FUNGAL-TYPE DOMAIN-CONTAINING PROTEIN"/>
    <property type="match status" value="1"/>
</dbReference>
<dbReference type="Pfam" id="PF11951">
    <property type="entry name" value="Fungal_trans_2"/>
    <property type="match status" value="1"/>
</dbReference>
<dbReference type="InterPro" id="IPR036864">
    <property type="entry name" value="Zn2-C6_fun-type_DNA-bd_sf"/>
</dbReference>
<dbReference type="InterPro" id="IPR001138">
    <property type="entry name" value="Zn2Cys6_DnaBD"/>
</dbReference>
<dbReference type="PANTHER" id="PTHR37534">
    <property type="entry name" value="TRANSCRIPTIONAL ACTIVATOR PROTEIN UGA3"/>
    <property type="match status" value="1"/>
</dbReference>
<keyword evidence="3" id="KW-0238">DNA-binding</keyword>
<reference evidence="7 8" key="1">
    <citation type="submission" date="2015-01" db="EMBL/GenBank/DDBJ databases">
        <title>The Genome Sequence of Exophiala mesophila CBS40295.</title>
        <authorList>
            <consortium name="The Broad Institute Genomics Platform"/>
            <person name="Cuomo C."/>
            <person name="de Hoog S."/>
            <person name="Gorbushina A."/>
            <person name="Stielow B."/>
            <person name="Teixiera M."/>
            <person name="Abouelleil A."/>
            <person name="Chapman S.B."/>
            <person name="Priest M."/>
            <person name="Young S.K."/>
            <person name="Wortman J."/>
            <person name="Nusbaum C."/>
            <person name="Birren B."/>
        </authorList>
    </citation>
    <scope>NUCLEOTIDE SEQUENCE [LARGE SCALE GENOMIC DNA]</scope>
    <source>
        <strain evidence="7 8">CBS 40295</strain>
    </source>
</reference>
<dbReference type="SUPFAM" id="SSF57701">
    <property type="entry name" value="Zn2/Cys6 DNA-binding domain"/>
    <property type="match status" value="1"/>
</dbReference>
<dbReference type="Pfam" id="PF00172">
    <property type="entry name" value="Zn_clus"/>
    <property type="match status" value="1"/>
</dbReference>
<dbReference type="GO" id="GO:0045944">
    <property type="term" value="P:positive regulation of transcription by RNA polymerase II"/>
    <property type="evidence" value="ECO:0007669"/>
    <property type="project" value="TreeGrafter"/>
</dbReference>
<evidence type="ECO:0000256" key="5">
    <source>
        <dbReference type="ARBA" id="ARBA00023242"/>
    </source>
</evidence>
<keyword evidence="2" id="KW-0805">Transcription regulation</keyword>
<dbReference type="GO" id="GO:0000976">
    <property type="term" value="F:transcription cis-regulatory region binding"/>
    <property type="evidence" value="ECO:0007669"/>
    <property type="project" value="TreeGrafter"/>
</dbReference>
<evidence type="ECO:0000256" key="3">
    <source>
        <dbReference type="ARBA" id="ARBA00023125"/>
    </source>
</evidence>
<dbReference type="GeneID" id="27322259"/>
<dbReference type="PROSITE" id="PS50048">
    <property type="entry name" value="ZN2_CY6_FUNGAL_2"/>
    <property type="match status" value="1"/>
</dbReference>
<feature type="domain" description="Zn(2)-C6 fungal-type" evidence="6">
    <location>
        <begin position="6"/>
        <end position="34"/>
    </location>
</feature>
<protein>
    <recommendedName>
        <fullName evidence="6">Zn(2)-C6 fungal-type domain-containing protein</fullName>
    </recommendedName>
</protein>
<evidence type="ECO:0000256" key="1">
    <source>
        <dbReference type="ARBA" id="ARBA00004123"/>
    </source>
</evidence>
<comment type="subcellular location">
    <subcellularLocation>
        <location evidence="1">Nucleus</location>
    </subcellularLocation>
</comment>
<sequence length="453" mass="49751">MGVRAGCYNCNKRRIVCDKTEPHCVKCTKKGLQCPGITIRYRFNDGIASRGKLRGVSFPVVPSSLPKVNGSSSASNRAKTTTGIGFASNGHIVRLDSIHGRCDSTDTQRFGGHNTNDRLTLSPYQACLHPISGKLRHLLNHFSQVIAPGMVIVDTERNGYRTVIIPLAVTDALVQTAVSSTAASHLGRHDLKLRNEADSERIKVIQMLKSAASFRKCSQEVFSVSTWATLLVLLVGEMITGRDDYRYLVRMIGLIRAKGVSDVGPETRAFLEAQTDTLMLLAQPFLDTSGCLSMVSSENHLFQQTDISPQSLPDPCDRRTANSILKAYQICHRIYLNRRMLSTCGCGRKDTLALEQLRRLVNPIRPDLRGGHSLVWVYFIAAAESGYDDDDGGVAGAGEGNRAFFTRRLEDIYTATGARNIPLGIAMLDQLSHARHVTGWPDALSRIASSFVM</sequence>
<dbReference type="VEuPathDB" id="FungiDB:PV10_04414"/>
<dbReference type="GO" id="GO:0000981">
    <property type="term" value="F:DNA-binding transcription factor activity, RNA polymerase II-specific"/>
    <property type="evidence" value="ECO:0007669"/>
    <property type="project" value="InterPro"/>
</dbReference>
<dbReference type="STRING" id="212818.A0A0D1ZEN0"/>
<organism evidence="7 8">
    <name type="scientific">Exophiala mesophila</name>
    <name type="common">Black yeast-like fungus</name>
    <dbReference type="NCBI Taxonomy" id="212818"/>
    <lineage>
        <taxon>Eukaryota</taxon>
        <taxon>Fungi</taxon>
        <taxon>Dikarya</taxon>
        <taxon>Ascomycota</taxon>
        <taxon>Pezizomycotina</taxon>
        <taxon>Eurotiomycetes</taxon>
        <taxon>Chaetothyriomycetidae</taxon>
        <taxon>Chaetothyriales</taxon>
        <taxon>Herpotrichiellaceae</taxon>
        <taxon>Exophiala</taxon>
    </lineage>
</organism>
<evidence type="ECO:0000256" key="4">
    <source>
        <dbReference type="ARBA" id="ARBA00023163"/>
    </source>
</evidence>
<keyword evidence="8" id="KW-1185">Reference proteome</keyword>
<dbReference type="InterPro" id="IPR021858">
    <property type="entry name" value="Fun_TF"/>
</dbReference>
<accession>A0A0D1ZEN0</accession>
<gene>
    <name evidence="7" type="ORF">PV10_04414</name>
</gene>
<dbReference type="GO" id="GO:0005634">
    <property type="term" value="C:nucleus"/>
    <property type="evidence" value="ECO:0007669"/>
    <property type="project" value="UniProtKB-SubCell"/>
</dbReference>
<name>A0A0D1ZEN0_EXOME</name>
<dbReference type="EMBL" id="KN847522">
    <property type="protein sequence ID" value="KIV93177.1"/>
    <property type="molecule type" value="Genomic_DNA"/>
</dbReference>
<dbReference type="SMART" id="SM00066">
    <property type="entry name" value="GAL4"/>
    <property type="match status" value="1"/>
</dbReference>
<dbReference type="Proteomes" id="UP000054302">
    <property type="component" value="Unassembled WGS sequence"/>
</dbReference>
<dbReference type="AlphaFoldDB" id="A0A0D1ZEN0"/>
<evidence type="ECO:0000313" key="7">
    <source>
        <dbReference type="EMBL" id="KIV93177.1"/>
    </source>
</evidence>
<dbReference type="RefSeq" id="XP_016224751.1">
    <property type="nucleotide sequence ID" value="XM_016368963.1"/>
</dbReference>
<keyword evidence="4" id="KW-0804">Transcription</keyword>
<keyword evidence="5" id="KW-0539">Nucleus</keyword>
<dbReference type="HOGENOM" id="CLU_031387_1_0_1"/>
<dbReference type="OrthoDB" id="5386330at2759"/>
<dbReference type="GO" id="GO:0008270">
    <property type="term" value="F:zinc ion binding"/>
    <property type="evidence" value="ECO:0007669"/>
    <property type="project" value="InterPro"/>
</dbReference>
<evidence type="ECO:0000313" key="8">
    <source>
        <dbReference type="Proteomes" id="UP000054302"/>
    </source>
</evidence>